<dbReference type="EMBL" id="LT553140">
    <property type="protein sequence ID" value="SAM00120.1"/>
    <property type="molecule type" value="Genomic_DNA"/>
</dbReference>
<evidence type="ECO:0000313" key="2">
    <source>
        <dbReference type="Proteomes" id="UP000078561"/>
    </source>
</evidence>
<proteinExistence type="predicted"/>
<reference evidence="1" key="1">
    <citation type="submission" date="2016-04" db="EMBL/GenBank/DDBJ databases">
        <authorList>
            <person name="Evans L.H."/>
            <person name="Alamgir A."/>
            <person name="Owens N."/>
            <person name="Weber N.D."/>
            <person name="Virtaneva K."/>
            <person name="Barbian K."/>
            <person name="Babar A."/>
            <person name="Rosenke K."/>
        </authorList>
    </citation>
    <scope>NUCLEOTIDE SEQUENCE [LARGE SCALE GENOMIC DNA]</scope>
    <source>
        <strain evidence="1">CBS 101.48</strain>
    </source>
</reference>
<dbReference type="OrthoDB" id="2963168at2759"/>
<dbReference type="AlphaFoldDB" id="A0A163J948"/>
<evidence type="ECO:0000313" key="1">
    <source>
        <dbReference type="EMBL" id="SAM00120.1"/>
    </source>
</evidence>
<protein>
    <submittedName>
        <fullName evidence="1">Uncharacterized protein</fullName>
    </submittedName>
</protein>
<dbReference type="SUPFAM" id="SSF53067">
    <property type="entry name" value="Actin-like ATPase domain"/>
    <property type="match status" value="2"/>
</dbReference>
<dbReference type="CDD" id="cd10229">
    <property type="entry name" value="ASKHA_NBD_HSP70_HSPA12"/>
    <property type="match status" value="1"/>
</dbReference>
<dbReference type="OMA" id="MGRCTSR"/>
<organism evidence="1">
    <name type="scientific">Absidia glauca</name>
    <name type="common">Pin mould</name>
    <dbReference type="NCBI Taxonomy" id="4829"/>
    <lineage>
        <taxon>Eukaryota</taxon>
        <taxon>Fungi</taxon>
        <taxon>Fungi incertae sedis</taxon>
        <taxon>Mucoromycota</taxon>
        <taxon>Mucoromycotina</taxon>
        <taxon>Mucoromycetes</taxon>
        <taxon>Mucorales</taxon>
        <taxon>Cunninghamellaceae</taxon>
        <taxon>Absidia</taxon>
    </lineage>
</organism>
<accession>A0A163J948</accession>
<name>A0A163J948_ABSGL</name>
<dbReference type="InterPro" id="IPR043129">
    <property type="entry name" value="ATPase_NBD"/>
</dbReference>
<keyword evidence="2" id="KW-1185">Reference proteome</keyword>
<sequence length="568" mass="63793">MTVNALDKYKLVIAYDFGTTYSGASYAFTHMTPEVFDVQKWPSKSGNYYPKTPTLSLYRKGDSHTLDNWGHAAKKAMLKPQADKEYDLLANFKLNLDADLRRPNLVNGLPPVTAVADYLRALHAHVLEDVSRGFAKNYHADTFRYCLTVPAMWSDQAKNCMRQAAVQAGLVQRHDPPDRLHLISEPEAAALYCEKMCDQVNLLPTDRLMICDAGGGTVDLIVFEVDGPSKLKEITKGLGESCGSMFLDEHFSRLLLEKLGGQPLPKAALRNMVDQFVDSIKPEFDGLDDQYLNLPAAVQLDLLCEPDPDCVDEGTLILRASELKEKVFEPVVKKVIDLMERQYNDIPDRRLSCIFLVGGFGSSHYLYQRVNQVFSSRVQQILCPPRAAMAIVRGAVYFGLNPRVITSRVSRRTYGINAGLPFDPALDPASSRIVRPDGSVRCPTRFLVFVKKNDRLPVDHCIREEMFIYYGTLQVTDIMLYATESDRVPRYYNEVGVHQVAAISVPIPTLPGVALGERISYTVRMYFGMTEVKVEADFGTGELYQVHCDFDAINRYDDEQQAPDQDIA</sequence>
<dbReference type="Proteomes" id="UP000078561">
    <property type="component" value="Unassembled WGS sequence"/>
</dbReference>
<gene>
    <name evidence="1" type="primary">ABSGL_05795.1 scaffold 7482</name>
</gene>
<dbReference type="InParanoid" id="A0A163J948"/>
<dbReference type="STRING" id="4829.A0A163J948"/>
<dbReference type="PANTHER" id="PTHR14187:SF5">
    <property type="entry name" value="HEAT SHOCK 70 KDA PROTEIN 12A"/>
    <property type="match status" value="1"/>
</dbReference>
<dbReference type="Gene3D" id="3.30.420.40">
    <property type="match status" value="1"/>
</dbReference>
<dbReference type="PANTHER" id="PTHR14187">
    <property type="entry name" value="ALPHA KINASE/ELONGATION FACTOR 2 KINASE"/>
    <property type="match status" value="1"/>
</dbReference>